<keyword evidence="1" id="KW-0472">Membrane</keyword>
<protein>
    <recommendedName>
        <fullName evidence="4">Major facilitator superfamily (MFS) profile domain-containing protein</fullName>
    </recommendedName>
</protein>
<keyword evidence="1" id="KW-1133">Transmembrane helix</keyword>
<dbReference type="EMBL" id="BDIP01009091">
    <property type="protein sequence ID" value="GIQ92157.1"/>
    <property type="molecule type" value="Genomic_DNA"/>
</dbReference>
<feature type="non-terminal residue" evidence="2">
    <location>
        <position position="82"/>
    </location>
</feature>
<name>A0A9K3GQW4_9EUKA</name>
<accession>A0A9K3GQW4</accession>
<keyword evidence="1" id="KW-0812">Transmembrane</keyword>
<evidence type="ECO:0000313" key="3">
    <source>
        <dbReference type="Proteomes" id="UP000265618"/>
    </source>
</evidence>
<evidence type="ECO:0000256" key="1">
    <source>
        <dbReference type="SAM" id="Phobius"/>
    </source>
</evidence>
<organism evidence="2 3">
    <name type="scientific">Kipferlia bialata</name>
    <dbReference type="NCBI Taxonomy" id="797122"/>
    <lineage>
        <taxon>Eukaryota</taxon>
        <taxon>Metamonada</taxon>
        <taxon>Carpediemonas-like organisms</taxon>
        <taxon>Kipferlia</taxon>
    </lineage>
</organism>
<dbReference type="Gene3D" id="1.20.1250.20">
    <property type="entry name" value="MFS general substrate transporter like domains"/>
    <property type="match status" value="1"/>
</dbReference>
<proteinExistence type="predicted"/>
<dbReference type="Proteomes" id="UP000265618">
    <property type="component" value="Unassembled WGS sequence"/>
</dbReference>
<feature type="transmembrane region" description="Helical" evidence="1">
    <location>
        <begin position="9"/>
        <end position="29"/>
    </location>
</feature>
<gene>
    <name evidence="2" type="ORF">KIPB_015773</name>
</gene>
<evidence type="ECO:0000313" key="2">
    <source>
        <dbReference type="EMBL" id="GIQ92157.1"/>
    </source>
</evidence>
<feature type="transmembrane region" description="Helical" evidence="1">
    <location>
        <begin position="41"/>
        <end position="60"/>
    </location>
</feature>
<dbReference type="SUPFAM" id="SSF103473">
    <property type="entry name" value="MFS general substrate transporter"/>
    <property type="match status" value="1"/>
</dbReference>
<sequence>YSISPLGKALAYASGSCFAGAIVAPLLNVELKSRGWEWKPLMLLAAAFSLGSALISFLFLKETAPIKIARKETRDLGVDMKA</sequence>
<feature type="non-terminal residue" evidence="2">
    <location>
        <position position="1"/>
    </location>
</feature>
<evidence type="ECO:0008006" key="4">
    <source>
        <dbReference type="Google" id="ProtNLM"/>
    </source>
</evidence>
<dbReference type="OrthoDB" id="196650at2759"/>
<comment type="caution">
    <text evidence="2">The sequence shown here is derived from an EMBL/GenBank/DDBJ whole genome shotgun (WGS) entry which is preliminary data.</text>
</comment>
<dbReference type="InterPro" id="IPR036259">
    <property type="entry name" value="MFS_trans_sf"/>
</dbReference>
<keyword evidence="3" id="KW-1185">Reference proteome</keyword>
<reference evidence="2 3" key="1">
    <citation type="journal article" date="2018" name="PLoS ONE">
        <title>The draft genome of Kipferlia bialata reveals reductive genome evolution in fornicate parasites.</title>
        <authorList>
            <person name="Tanifuji G."/>
            <person name="Takabayashi S."/>
            <person name="Kume K."/>
            <person name="Takagi M."/>
            <person name="Nakayama T."/>
            <person name="Kamikawa R."/>
            <person name="Inagaki Y."/>
            <person name="Hashimoto T."/>
        </authorList>
    </citation>
    <scope>NUCLEOTIDE SEQUENCE [LARGE SCALE GENOMIC DNA]</scope>
    <source>
        <strain evidence="2">NY0173</strain>
    </source>
</reference>
<dbReference type="AlphaFoldDB" id="A0A9K3GQW4"/>